<dbReference type="Pfam" id="PF17407">
    <property type="entry name" value="Nrap_D6"/>
    <property type="match status" value="1"/>
</dbReference>
<dbReference type="Pfam" id="PF17404">
    <property type="entry name" value="Nrap_D3"/>
    <property type="match status" value="1"/>
</dbReference>
<feature type="domain" description="Nrap protein" evidence="9">
    <location>
        <begin position="490"/>
        <end position="610"/>
    </location>
</feature>
<evidence type="ECO:0000259" key="9">
    <source>
        <dbReference type="Pfam" id="PF17404"/>
    </source>
</evidence>
<dbReference type="GO" id="GO:0032545">
    <property type="term" value="C:CURI complex"/>
    <property type="evidence" value="ECO:0007669"/>
    <property type="project" value="TreeGrafter"/>
</dbReference>
<comment type="caution">
    <text evidence="13">The sequence shown here is derived from an EMBL/GenBank/DDBJ whole genome shotgun (WGS) entry which is preliminary data.</text>
</comment>
<feature type="domain" description="Nrap protein" evidence="7">
    <location>
        <begin position="178"/>
        <end position="321"/>
    </location>
</feature>
<dbReference type="GO" id="GO:0003723">
    <property type="term" value="F:RNA binding"/>
    <property type="evidence" value="ECO:0007669"/>
    <property type="project" value="UniProtKB-KW"/>
</dbReference>
<evidence type="ECO:0000259" key="7">
    <source>
        <dbReference type="Pfam" id="PF03813"/>
    </source>
</evidence>
<reference evidence="13" key="1">
    <citation type="submission" date="2021-12" db="EMBL/GenBank/DDBJ databases">
        <title>Convergent genome expansion in fungi linked to evolution of root-endophyte symbiosis.</title>
        <authorList>
            <consortium name="DOE Joint Genome Institute"/>
            <person name="Ke Y.-H."/>
            <person name="Bonito G."/>
            <person name="Liao H.-L."/>
            <person name="Looney B."/>
            <person name="Rojas-Flechas A."/>
            <person name="Nash J."/>
            <person name="Hameed K."/>
            <person name="Schadt C."/>
            <person name="Martin F."/>
            <person name="Crous P.W."/>
            <person name="Miettinen O."/>
            <person name="Magnuson J.K."/>
            <person name="Labbe J."/>
            <person name="Jacobson D."/>
            <person name="Doktycz M.J."/>
            <person name="Veneault-Fourrey C."/>
            <person name="Kuo A."/>
            <person name="Mondo S."/>
            <person name="Calhoun S."/>
            <person name="Riley R."/>
            <person name="Ohm R."/>
            <person name="LaButti K."/>
            <person name="Andreopoulos B."/>
            <person name="Pangilinan J."/>
            <person name="Nolan M."/>
            <person name="Tritt A."/>
            <person name="Clum A."/>
            <person name="Lipzen A."/>
            <person name="Daum C."/>
            <person name="Barry K."/>
            <person name="Grigoriev I.V."/>
            <person name="Vilgalys R."/>
        </authorList>
    </citation>
    <scope>NUCLEOTIDE SEQUENCE</scope>
    <source>
        <strain evidence="13">PMI_201</strain>
    </source>
</reference>
<keyword evidence="5" id="KW-0698">rRNA processing</keyword>
<dbReference type="InterPro" id="IPR035371">
    <property type="entry name" value="Nrap_D6"/>
</dbReference>
<feature type="compositionally biased region" description="Basic residues" evidence="6">
    <location>
        <begin position="1"/>
        <end position="10"/>
    </location>
</feature>
<feature type="domain" description="Nrap protein" evidence="10">
    <location>
        <begin position="623"/>
        <end position="819"/>
    </location>
</feature>
<proteinExistence type="inferred from homology"/>
<sequence>MSDHHSKRRKLNDTDVTVTDRDQSKQTGVQESNHGSDKPTAQSSFPERSQRRESRFLSGQAAEIGKATGLSKSALFKLQTDELLAELRPNYDDYVSHIQSVLRKVKDTIYQTPSRLETQPCVAQKEMRNAYKIIVPFPHPTPDESSRYPMSFLPPTDVNVVGSLYLRAGMHATEVLIVDLAVTMPSAIFQPKDFRNYRYFHKRAYYIACIAASLQKGNFPFTLHYSHQDGDSLRPIIVMEPSEDKPSNSFLHPFRIRIVTTVDDDAFPLSHTLPHKNNIRNTTSDDQQSPGEEKLGLFYNAALRSDITVVQYQKWLQSAMKKNESMRDACTLGQIWLQQRGFGSSLENGGFGSFEWMVLLGLLFEGGGASGKPVLMSSYSGYQIFKATLQFLSARDLTHPLSLFTNDVKFPAGEPVLYDGKRGLNILYKMTAWSYKLLRHECKLALSLLNDPLFDNFNKVFILQTDDPMLKFDRLVRLTPPQKPVGSLSLLGYQNHVNNILERSLGDRVKAIHIWTKSPSSWKLTSDRANRVLQDHIYIGLQLDPENTDRLIDHGPSVEMQDEAQSYREFWGEKAELRRFRDGRILESLVWSEEEPVVDQILVYALCRHLEIPRESISCIGGEFDKALQRFSRFHSHTPALFQKFHDAFQSLQSSLQNMDDIPLSIRQLLPASAALRNTAIALGPDGIERIPVDIILQLESSAKWPDNLVGIQMTKVAFLERIGDLLKENDAIQSFRVGLENESRPLMNQAFLDIIHTSGLIFRLRIHHDREATLLERKLKEGNTNGRLKENAAAALSEYKKVFVQSPRLTQTIKTLSTRSPLLSPTIRLMKHWFNSQLLSYVTEEFVELITINSFVSLHPWDPPSSLMSGFYRTLTLLSKWNWQQEPLILNMGGLDSSDIKTIETRFLAWRNIDPAMKKVAMVIASDIDQEGVTWTLNERPPKVVASHISRLAQAAVEALSKQPDDVPLDSLFKPRLASYDFLIYLDQKQVNASSKNAVKFKNLSLPAADVSQLQNIGRLYLDELKVLFGNCALFFYNNDQCAVIAGLWKPDSATPKSFSLRAAYSTSPAADVKTDQDLGVVLNKKSILNEIARLGGPLVHRIECRGN</sequence>
<evidence type="ECO:0000256" key="4">
    <source>
        <dbReference type="ARBA" id="ARBA00023242"/>
    </source>
</evidence>
<feature type="domain" description="Nrap protein" evidence="11">
    <location>
        <begin position="822"/>
        <end position="975"/>
    </location>
</feature>
<keyword evidence="5" id="KW-0690">Ribosome biogenesis</keyword>
<dbReference type="PANTHER" id="PTHR17972">
    <property type="entry name" value="NUCLEOLAR RNA-ASSOCIATED PROTEIN"/>
    <property type="match status" value="1"/>
</dbReference>
<comment type="subcellular location">
    <subcellularLocation>
        <location evidence="1 5">Nucleus</location>
        <location evidence="1 5">Nucleolus</location>
    </subcellularLocation>
</comment>
<evidence type="ECO:0000259" key="12">
    <source>
        <dbReference type="Pfam" id="PF17407"/>
    </source>
</evidence>
<dbReference type="Gene3D" id="3.30.70.3030">
    <property type="match status" value="1"/>
</dbReference>
<evidence type="ECO:0000256" key="5">
    <source>
        <dbReference type="RuleBase" id="RU364032"/>
    </source>
</evidence>
<dbReference type="GO" id="GO:0032040">
    <property type="term" value="C:small-subunit processome"/>
    <property type="evidence" value="ECO:0007669"/>
    <property type="project" value="TreeGrafter"/>
</dbReference>
<keyword evidence="14" id="KW-1185">Reference proteome</keyword>
<evidence type="ECO:0000313" key="14">
    <source>
        <dbReference type="Proteomes" id="UP001201262"/>
    </source>
</evidence>
<protein>
    <recommendedName>
        <fullName evidence="5">U3 small nucleolar RNA-associated protein 22</fullName>
    </recommendedName>
</protein>
<dbReference type="InterPro" id="IPR035367">
    <property type="entry name" value="Nrap_D2"/>
</dbReference>
<dbReference type="GO" id="GO:0006409">
    <property type="term" value="P:tRNA export from nucleus"/>
    <property type="evidence" value="ECO:0007669"/>
    <property type="project" value="TreeGrafter"/>
</dbReference>
<dbReference type="GO" id="GO:0034456">
    <property type="term" value="C:UTP-C complex"/>
    <property type="evidence" value="ECO:0007669"/>
    <property type="project" value="TreeGrafter"/>
</dbReference>
<keyword evidence="5" id="KW-0687">Ribonucleoprotein</keyword>
<dbReference type="PANTHER" id="PTHR17972:SF0">
    <property type="entry name" value="NUCLEOLAR PROTEIN 6"/>
    <property type="match status" value="1"/>
</dbReference>
<dbReference type="GeneID" id="70247977"/>
<dbReference type="RefSeq" id="XP_046065360.1">
    <property type="nucleotide sequence ID" value="XM_046217690.1"/>
</dbReference>
<dbReference type="InterPro" id="IPR005554">
    <property type="entry name" value="NOL6/Upt22"/>
</dbReference>
<feature type="compositionally biased region" description="Polar residues" evidence="6">
    <location>
        <begin position="25"/>
        <end position="47"/>
    </location>
</feature>
<name>A0AAD4KFB0_9EURO</name>
<keyword evidence="3 5" id="KW-0694">RNA-binding</keyword>
<keyword evidence="4 5" id="KW-0539">Nucleus</keyword>
<dbReference type="InterPro" id="IPR035370">
    <property type="entry name" value="Nrap_D5"/>
</dbReference>
<evidence type="ECO:0000259" key="11">
    <source>
        <dbReference type="Pfam" id="PF17406"/>
    </source>
</evidence>
<feature type="region of interest" description="Disordered" evidence="6">
    <location>
        <begin position="1"/>
        <end position="59"/>
    </location>
</feature>
<evidence type="ECO:0000256" key="2">
    <source>
        <dbReference type="ARBA" id="ARBA00006674"/>
    </source>
</evidence>
<dbReference type="AlphaFoldDB" id="A0AAD4KFB0"/>
<evidence type="ECO:0000313" key="13">
    <source>
        <dbReference type="EMBL" id="KAH8688888.1"/>
    </source>
</evidence>
<dbReference type="Pfam" id="PF03813">
    <property type="entry name" value="Nrap"/>
    <property type="match status" value="1"/>
</dbReference>
<dbReference type="InterPro" id="IPR035368">
    <property type="entry name" value="Nrap_D3"/>
</dbReference>
<comment type="similarity">
    <text evidence="2 5">Belongs to the NRAP family.</text>
</comment>
<dbReference type="Pfam" id="PF17405">
    <property type="entry name" value="Nrap_D4"/>
    <property type="match status" value="1"/>
</dbReference>
<accession>A0AAD4KFB0</accession>
<dbReference type="InterPro" id="IPR035369">
    <property type="entry name" value="Nrap_D4"/>
</dbReference>
<dbReference type="Pfam" id="PF17406">
    <property type="entry name" value="Nrap_D5"/>
    <property type="match status" value="1"/>
</dbReference>
<organism evidence="13 14">
    <name type="scientific">Talaromyces proteolyticus</name>
    <dbReference type="NCBI Taxonomy" id="1131652"/>
    <lineage>
        <taxon>Eukaryota</taxon>
        <taxon>Fungi</taxon>
        <taxon>Dikarya</taxon>
        <taxon>Ascomycota</taxon>
        <taxon>Pezizomycotina</taxon>
        <taxon>Eurotiomycetes</taxon>
        <taxon>Eurotiomycetidae</taxon>
        <taxon>Eurotiales</taxon>
        <taxon>Trichocomaceae</taxon>
        <taxon>Talaromyces</taxon>
        <taxon>Talaromyces sect. Bacilispori</taxon>
    </lineage>
</organism>
<dbReference type="Proteomes" id="UP001201262">
    <property type="component" value="Unassembled WGS sequence"/>
</dbReference>
<evidence type="ECO:0000256" key="6">
    <source>
        <dbReference type="SAM" id="MobiDB-lite"/>
    </source>
</evidence>
<evidence type="ECO:0000256" key="3">
    <source>
        <dbReference type="ARBA" id="ARBA00022884"/>
    </source>
</evidence>
<evidence type="ECO:0000256" key="1">
    <source>
        <dbReference type="ARBA" id="ARBA00004604"/>
    </source>
</evidence>
<dbReference type="Pfam" id="PF17403">
    <property type="entry name" value="Nrap_D2"/>
    <property type="match status" value="1"/>
</dbReference>
<gene>
    <name evidence="13" type="ORF">BGW36DRAFT_392380</name>
</gene>
<dbReference type="EMBL" id="JAJTJA010000017">
    <property type="protein sequence ID" value="KAH8688888.1"/>
    <property type="molecule type" value="Genomic_DNA"/>
</dbReference>
<evidence type="ECO:0000259" key="10">
    <source>
        <dbReference type="Pfam" id="PF17405"/>
    </source>
</evidence>
<dbReference type="Gene3D" id="3.30.70.3020">
    <property type="match status" value="1"/>
</dbReference>
<evidence type="ECO:0000259" key="8">
    <source>
        <dbReference type="Pfam" id="PF17403"/>
    </source>
</evidence>
<feature type="domain" description="Nrap protein" evidence="8">
    <location>
        <begin position="326"/>
        <end position="463"/>
    </location>
</feature>
<dbReference type="Gene3D" id="1.10.1410.10">
    <property type="match status" value="1"/>
</dbReference>
<feature type="domain" description="Nrap protein" evidence="12">
    <location>
        <begin position="978"/>
        <end position="1104"/>
    </location>
</feature>
<dbReference type="GO" id="GO:0006364">
    <property type="term" value="P:rRNA processing"/>
    <property type="evidence" value="ECO:0007669"/>
    <property type="project" value="UniProtKB-KW"/>
</dbReference>
<dbReference type="InterPro" id="IPR035082">
    <property type="entry name" value="Nrap_D1"/>
</dbReference>